<protein>
    <submittedName>
        <fullName evidence="2">Aste57867_18280 protein</fullName>
    </submittedName>
</protein>
<keyword evidence="3" id="KW-1185">Reference proteome</keyword>
<evidence type="ECO:0000313" key="3">
    <source>
        <dbReference type="Proteomes" id="UP000332933"/>
    </source>
</evidence>
<reference evidence="1" key="2">
    <citation type="submission" date="2019-06" db="EMBL/GenBank/DDBJ databases">
        <title>Genomics analysis of Aphanomyces spp. identifies a new class of oomycete effector associated with host adaptation.</title>
        <authorList>
            <person name="Gaulin E."/>
        </authorList>
    </citation>
    <scope>NUCLEOTIDE SEQUENCE</scope>
    <source>
        <strain evidence="1">CBS 578.67</strain>
    </source>
</reference>
<dbReference type="EMBL" id="CAADRA010006402">
    <property type="protein sequence ID" value="VFT95017.1"/>
    <property type="molecule type" value="Genomic_DNA"/>
</dbReference>
<evidence type="ECO:0000313" key="1">
    <source>
        <dbReference type="EMBL" id="KAF0690349.1"/>
    </source>
</evidence>
<dbReference type="Proteomes" id="UP000332933">
    <property type="component" value="Unassembled WGS sequence"/>
</dbReference>
<dbReference type="AlphaFoldDB" id="A0A485LAA4"/>
<organism evidence="2 3">
    <name type="scientific">Aphanomyces stellatus</name>
    <dbReference type="NCBI Taxonomy" id="120398"/>
    <lineage>
        <taxon>Eukaryota</taxon>
        <taxon>Sar</taxon>
        <taxon>Stramenopiles</taxon>
        <taxon>Oomycota</taxon>
        <taxon>Saprolegniomycetes</taxon>
        <taxon>Saprolegniales</taxon>
        <taxon>Verrucalvaceae</taxon>
        <taxon>Aphanomyces</taxon>
    </lineage>
</organism>
<evidence type="ECO:0000313" key="2">
    <source>
        <dbReference type="EMBL" id="VFT95017.1"/>
    </source>
</evidence>
<dbReference type="EMBL" id="VJMH01006381">
    <property type="protein sequence ID" value="KAF0690349.1"/>
    <property type="molecule type" value="Genomic_DNA"/>
</dbReference>
<gene>
    <name evidence="2" type="primary">Aste57867_18280</name>
    <name evidence="1" type="ORF">As57867_018218</name>
    <name evidence="2" type="ORF">ASTE57867_18280</name>
</gene>
<reference evidence="2 3" key="1">
    <citation type="submission" date="2019-03" db="EMBL/GenBank/DDBJ databases">
        <authorList>
            <person name="Gaulin E."/>
            <person name="Dumas B."/>
        </authorList>
    </citation>
    <scope>NUCLEOTIDE SEQUENCE [LARGE SCALE GENOMIC DNA]</scope>
    <source>
        <strain evidence="2">CBS 568.67</strain>
    </source>
</reference>
<name>A0A485LAA4_9STRA</name>
<accession>A0A485LAA4</accession>
<proteinExistence type="predicted"/>
<sequence>MATPSLSAKATAPTFLPLQSALNLLAPSLVWPSSSSSPAADLAPIHALVVQFKLIQLSRLKVDLQAMLLRDSDVDLWGHLLFLCSHQLNQVNHGQAECEAIAARLAAMTFDDILRFEAAILDDLACATAVDAVAHHQLTLEFIQAYKIKAQLHFPLATDVKPATATKIIALPPPATWRGFPVVATESTCSV</sequence>